<feature type="region of interest" description="Disordered" evidence="1">
    <location>
        <begin position="1"/>
        <end position="38"/>
    </location>
</feature>
<sequence length="101" mass="11399">MVGHGAPFPKDSPAAQVTRSYRTEQLLSQRRREVGRTALAPHRDRPVYLRVEAFRQGIAPISRSWSHSFQGLHGVCYPTGLTQLLRFSYETLTSTGCGRNR</sequence>
<proteinExistence type="predicted"/>
<feature type="compositionally biased region" description="Polar residues" evidence="1">
    <location>
        <begin position="15"/>
        <end position="28"/>
    </location>
</feature>
<evidence type="ECO:0000313" key="2">
    <source>
        <dbReference type="EMBL" id="CAA9411246.1"/>
    </source>
</evidence>
<reference evidence="2" key="1">
    <citation type="submission" date="2020-02" db="EMBL/GenBank/DDBJ databases">
        <authorList>
            <person name="Meier V. D."/>
        </authorList>
    </citation>
    <scope>NUCLEOTIDE SEQUENCE</scope>
    <source>
        <strain evidence="2">AVDCRST_MAG78</strain>
    </source>
</reference>
<dbReference type="AlphaFoldDB" id="A0A6J4PHQ4"/>
<organism evidence="2">
    <name type="scientific">uncultured Rubrobacteraceae bacterium</name>
    <dbReference type="NCBI Taxonomy" id="349277"/>
    <lineage>
        <taxon>Bacteria</taxon>
        <taxon>Bacillati</taxon>
        <taxon>Actinomycetota</taxon>
        <taxon>Rubrobacteria</taxon>
        <taxon>Rubrobacterales</taxon>
        <taxon>Rubrobacteraceae</taxon>
        <taxon>environmental samples</taxon>
    </lineage>
</organism>
<gene>
    <name evidence="2" type="ORF">AVDCRST_MAG78-340</name>
</gene>
<evidence type="ECO:0000256" key="1">
    <source>
        <dbReference type="SAM" id="MobiDB-lite"/>
    </source>
</evidence>
<protein>
    <submittedName>
        <fullName evidence="2">Uncharacterized protein</fullName>
    </submittedName>
</protein>
<dbReference type="EMBL" id="CADCVB010000024">
    <property type="protein sequence ID" value="CAA9411246.1"/>
    <property type="molecule type" value="Genomic_DNA"/>
</dbReference>
<name>A0A6J4PHQ4_9ACTN</name>
<accession>A0A6J4PHQ4</accession>